<evidence type="ECO:0000259" key="3">
    <source>
        <dbReference type="PROSITE" id="PS51782"/>
    </source>
</evidence>
<feature type="compositionally biased region" description="Low complexity" evidence="1">
    <location>
        <begin position="65"/>
        <end position="86"/>
    </location>
</feature>
<evidence type="ECO:0000313" key="5">
    <source>
        <dbReference type="Proteomes" id="UP000244037"/>
    </source>
</evidence>
<protein>
    <submittedName>
        <fullName evidence="4">Nucleoid-associated protein YgaU</fullName>
    </submittedName>
</protein>
<keyword evidence="2" id="KW-0472">Membrane</keyword>
<dbReference type="PANTHER" id="PTHR34700">
    <property type="entry name" value="POTASSIUM BINDING PROTEIN KBP"/>
    <property type="match status" value="1"/>
</dbReference>
<feature type="compositionally biased region" description="Low complexity" evidence="1">
    <location>
        <begin position="216"/>
        <end position="226"/>
    </location>
</feature>
<feature type="region of interest" description="Disordered" evidence="1">
    <location>
        <begin position="40"/>
        <end position="117"/>
    </location>
</feature>
<organism evidence="4 5">
    <name type="scientific">Rhodovulum kholense</name>
    <dbReference type="NCBI Taxonomy" id="453584"/>
    <lineage>
        <taxon>Bacteria</taxon>
        <taxon>Pseudomonadati</taxon>
        <taxon>Pseudomonadota</taxon>
        <taxon>Alphaproteobacteria</taxon>
        <taxon>Rhodobacterales</taxon>
        <taxon>Paracoccaceae</taxon>
        <taxon>Rhodovulum</taxon>
    </lineage>
</organism>
<evidence type="ECO:0000256" key="1">
    <source>
        <dbReference type="SAM" id="MobiDB-lite"/>
    </source>
</evidence>
<reference evidence="4 5" key="1">
    <citation type="submission" date="2018-04" db="EMBL/GenBank/DDBJ databases">
        <title>Genomic Encyclopedia of Archaeal and Bacterial Type Strains, Phase II (KMG-II): from individual species to whole genera.</title>
        <authorList>
            <person name="Goeker M."/>
        </authorList>
    </citation>
    <scope>NUCLEOTIDE SEQUENCE [LARGE SCALE GENOMIC DNA]</scope>
    <source>
        <strain evidence="4 5">DSM 19783</strain>
    </source>
</reference>
<name>A0A8E2VJI8_9RHOB</name>
<comment type="caution">
    <text evidence="4">The sequence shown here is derived from an EMBL/GenBank/DDBJ whole genome shotgun (WGS) entry which is preliminary data.</text>
</comment>
<accession>A0A8E2VJI8</accession>
<dbReference type="AlphaFoldDB" id="A0A8E2VJI8"/>
<dbReference type="CDD" id="cd00118">
    <property type="entry name" value="LysM"/>
    <property type="match status" value="1"/>
</dbReference>
<proteinExistence type="predicted"/>
<dbReference type="EMBL" id="QAYC01000006">
    <property type="protein sequence ID" value="PTW49799.1"/>
    <property type="molecule type" value="Genomic_DNA"/>
</dbReference>
<dbReference type="PANTHER" id="PTHR34700:SF4">
    <property type="entry name" value="PHAGE-LIKE ELEMENT PBSX PROTEIN XKDP"/>
    <property type="match status" value="1"/>
</dbReference>
<sequence length="458" mass="46600">MGKAMSESKRSVWTWAILGGEALLVLMVVAWFLDRDDDRKADAQAPVAAPSAVPQSGPSTDRSTGPSAAPSHGSPDSSPPDVAAPDADPEAGQAAGHVPPGAAPRGDRSDIAPPPDAAAPAFDVVRVSPEGDALIAGRAEVGSSVAILVEGREAARTEVGADGDFAVLFDLDQSEDPRRISLSMLSADGRTTPSEATVILAPSPDPSQGPFPVPPAVEAEPAAGGAQADEQVADQATDSGAPAPQPAVAEGLSDNGTSATAPTDRPVIEAPPAAPAILISDAEGVRLVEPPQDGDAAPVSGVTLDAITYDGGGAVHLAGRGRPGGQLRIYLDNAPLAETGIDGTGRWTLRAPEIAAGLYALRADLLAADGSVAARFETPFHREAPAEIAATAAPPAGPGGATGVRVITVQPGYTLWGIADRAYGRGMQYVKIFEANRGQIRDPDLIYPGQIFDLPRTE</sequence>
<dbReference type="SMART" id="SM00257">
    <property type="entry name" value="LysM"/>
    <property type="match status" value="1"/>
</dbReference>
<dbReference type="PROSITE" id="PS51782">
    <property type="entry name" value="LYSM"/>
    <property type="match status" value="1"/>
</dbReference>
<evidence type="ECO:0000256" key="2">
    <source>
        <dbReference type="SAM" id="Phobius"/>
    </source>
</evidence>
<keyword evidence="2" id="KW-0812">Transmembrane</keyword>
<evidence type="ECO:0000313" key="4">
    <source>
        <dbReference type="EMBL" id="PTW49799.1"/>
    </source>
</evidence>
<dbReference type="InterPro" id="IPR036779">
    <property type="entry name" value="LysM_dom_sf"/>
</dbReference>
<dbReference type="Proteomes" id="UP000244037">
    <property type="component" value="Unassembled WGS sequence"/>
</dbReference>
<feature type="domain" description="LysM" evidence="3">
    <location>
        <begin position="405"/>
        <end position="454"/>
    </location>
</feature>
<feature type="compositionally biased region" description="Low complexity" evidence="1">
    <location>
        <begin position="43"/>
        <end position="56"/>
    </location>
</feature>
<dbReference type="InterPro" id="IPR052196">
    <property type="entry name" value="Bact_Kbp"/>
</dbReference>
<feature type="region of interest" description="Disordered" evidence="1">
    <location>
        <begin position="199"/>
        <end position="268"/>
    </location>
</feature>
<dbReference type="Pfam" id="PF01476">
    <property type="entry name" value="LysM"/>
    <property type="match status" value="1"/>
</dbReference>
<gene>
    <name evidence="4" type="ORF">C8N38_10660</name>
</gene>
<keyword evidence="2" id="KW-1133">Transmembrane helix</keyword>
<feature type="transmembrane region" description="Helical" evidence="2">
    <location>
        <begin position="12"/>
        <end position="33"/>
    </location>
</feature>
<feature type="compositionally biased region" description="Pro residues" evidence="1">
    <location>
        <begin position="203"/>
        <end position="215"/>
    </location>
</feature>
<dbReference type="Gene3D" id="3.10.350.10">
    <property type="entry name" value="LysM domain"/>
    <property type="match status" value="1"/>
</dbReference>
<dbReference type="InterPro" id="IPR018392">
    <property type="entry name" value="LysM"/>
</dbReference>
<keyword evidence="5" id="KW-1185">Reference proteome</keyword>